<dbReference type="InterPro" id="IPR050090">
    <property type="entry name" value="Tyrosine_recombinase_XerCD"/>
</dbReference>
<evidence type="ECO:0000256" key="2">
    <source>
        <dbReference type="ARBA" id="ARBA00022908"/>
    </source>
</evidence>
<comment type="similarity">
    <text evidence="1">Belongs to the 'phage' integrase family.</text>
</comment>
<keyword evidence="3 5" id="KW-0238">DNA-binding</keyword>
<evidence type="ECO:0000256" key="4">
    <source>
        <dbReference type="ARBA" id="ARBA00023172"/>
    </source>
</evidence>
<dbReference type="GO" id="GO:0015074">
    <property type="term" value="P:DNA integration"/>
    <property type="evidence" value="ECO:0007669"/>
    <property type="project" value="UniProtKB-KW"/>
</dbReference>
<organism evidence="9">
    <name type="scientific">Streptomyces sp. NBC_00180</name>
    <dbReference type="NCBI Taxonomy" id="2903632"/>
    <lineage>
        <taxon>Bacteria</taxon>
        <taxon>Bacillati</taxon>
        <taxon>Actinomycetota</taxon>
        <taxon>Actinomycetes</taxon>
        <taxon>Kitasatosporales</taxon>
        <taxon>Streptomycetaceae</taxon>
        <taxon>Streptomyces</taxon>
    </lineage>
</organism>
<keyword evidence="2" id="KW-0229">DNA integration</keyword>
<evidence type="ECO:0000259" key="7">
    <source>
        <dbReference type="PROSITE" id="PS51898"/>
    </source>
</evidence>
<dbReference type="InterPro" id="IPR013762">
    <property type="entry name" value="Integrase-like_cat_sf"/>
</dbReference>
<dbReference type="Gene3D" id="1.10.443.10">
    <property type="entry name" value="Intergrase catalytic core"/>
    <property type="match status" value="1"/>
</dbReference>
<evidence type="ECO:0000256" key="5">
    <source>
        <dbReference type="PROSITE-ProRule" id="PRU01248"/>
    </source>
</evidence>
<feature type="domain" description="Core-binding (CB)" evidence="8">
    <location>
        <begin position="82"/>
        <end position="162"/>
    </location>
</feature>
<evidence type="ECO:0000259" key="8">
    <source>
        <dbReference type="PROSITE" id="PS51900"/>
    </source>
</evidence>
<dbReference type="CDD" id="cd01189">
    <property type="entry name" value="INT_ICEBs1_C_like"/>
    <property type="match status" value="1"/>
</dbReference>
<dbReference type="GO" id="GO:0003677">
    <property type="term" value="F:DNA binding"/>
    <property type="evidence" value="ECO:0007669"/>
    <property type="project" value="UniProtKB-UniRule"/>
</dbReference>
<accession>A0AAU1HWN9</accession>
<proteinExistence type="inferred from homology"/>
<dbReference type="EMBL" id="CP108140">
    <property type="protein sequence ID" value="WTP86156.1"/>
    <property type="molecule type" value="Genomic_DNA"/>
</dbReference>
<dbReference type="InterPro" id="IPR002104">
    <property type="entry name" value="Integrase_catalytic"/>
</dbReference>
<feature type="region of interest" description="Disordered" evidence="6">
    <location>
        <begin position="383"/>
        <end position="413"/>
    </location>
</feature>
<dbReference type="InterPro" id="IPR011010">
    <property type="entry name" value="DNA_brk_join_enz"/>
</dbReference>
<dbReference type="InterPro" id="IPR004107">
    <property type="entry name" value="Integrase_SAM-like_N"/>
</dbReference>
<dbReference type="Pfam" id="PF00589">
    <property type="entry name" value="Phage_integrase"/>
    <property type="match status" value="1"/>
</dbReference>
<reference evidence="9" key="1">
    <citation type="submission" date="2022-10" db="EMBL/GenBank/DDBJ databases">
        <title>The complete genomes of actinobacterial strains from the NBC collection.</title>
        <authorList>
            <person name="Joergensen T.S."/>
            <person name="Alvarez Arevalo M."/>
            <person name="Sterndorff E.B."/>
            <person name="Faurdal D."/>
            <person name="Vuksanovic O."/>
            <person name="Mourched A.-S."/>
            <person name="Charusanti P."/>
            <person name="Shaw S."/>
            <person name="Blin K."/>
            <person name="Weber T."/>
        </authorList>
    </citation>
    <scope>NUCLEOTIDE SEQUENCE</scope>
    <source>
        <strain evidence="9">NBC 00180</strain>
    </source>
</reference>
<dbReference type="InterPro" id="IPR044068">
    <property type="entry name" value="CB"/>
</dbReference>
<evidence type="ECO:0000256" key="3">
    <source>
        <dbReference type="ARBA" id="ARBA00023125"/>
    </source>
</evidence>
<keyword evidence="4" id="KW-0233">DNA recombination</keyword>
<sequence length="413" mass="45807">MAGHIQDRWYKNETNAAGKPVRIRTDRHGKGMRYRARYVGPDGTEKSKSFPDGQKRLAETWLNNVEADMSRGQYIDPRAGRLTVRQHAERWLASLTMDPGTFVGTEQRIRLHVLPHLGSRTLDSLRPTHIREWLRKLEDGGVAPAYQRVIFANFNAMLGAAVDDRLIPHNPCRSASVKAPKLEPRRIAPWSRERVLTVRSALSGRYQVMVDLAGGCGMRQGEVLGLAVEDVDFVEGVVHVVRQVKLINGRQVFALPKGGKTRTVPLPESVARALEAHAERFPPAAVTLPWRSVDGSPSTASLFFRNAEGRAVIRTVFNTKTWRPALARSGVPLGRENGMHALRHFYASVLLDAGESIKALSEYLGHHDPGFTLRTYTHLMPSSEKRTQEAVNRAFEGGPEGDDGPTTAPGAEE</sequence>
<dbReference type="Gene3D" id="1.10.150.130">
    <property type="match status" value="1"/>
</dbReference>
<evidence type="ECO:0000256" key="6">
    <source>
        <dbReference type="SAM" id="MobiDB-lite"/>
    </source>
</evidence>
<dbReference type="PANTHER" id="PTHR30349:SF64">
    <property type="entry name" value="PROPHAGE INTEGRASE INTD-RELATED"/>
    <property type="match status" value="1"/>
</dbReference>
<protein>
    <submittedName>
        <fullName evidence="9">Site-specific integrase</fullName>
    </submittedName>
</protein>
<dbReference type="Pfam" id="PF14659">
    <property type="entry name" value="Phage_int_SAM_3"/>
    <property type="match status" value="1"/>
</dbReference>
<dbReference type="PROSITE" id="PS51898">
    <property type="entry name" value="TYR_RECOMBINASE"/>
    <property type="match status" value="1"/>
</dbReference>
<dbReference type="AlphaFoldDB" id="A0AAU1HWN9"/>
<dbReference type="SUPFAM" id="SSF56349">
    <property type="entry name" value="DNA breaking-rejoining enzymes"/>
    <property type="match status" value="1"/>
</dbReference>
<dbReference type="PROSITE" id="PS51900">
    <property type="entry name" value="CB"/>
    <property type="match status" value="1"/>
</dbReference>
<dbReference type="GO" id="GO:0006310">
    <property type="term" value="P:DNA recombination"/>
    <property type="evidence" value="ECO:0007669"/>
    <property type="project" value="UniProtKB-KW"/>
</dbReference>
<name>A0AAU1HWN9_9ACTN</name>
<gene>
    <name evidence="9" type="ORF">OG477_12585</name>
</gene>
<dbReference type="PANTHER" id="PTHR30349">
    <property type="entry name" value="PHAGE INTEGRASE-RELATED"/>
    <property type="match status" value="1"/>
</dbReference>
<evidence type="ECO:0000256" key="1">
    <source>
        <dbReference type="ARBA" id="ARBA00008857"/>
    </source>
</evidence>
<dbReference type="InterPro" id="IPR010998">
    <property type="entry name" value="Integrase_recombinase_N"/>
</dbReference>
<evidence type="ECO:0000313" key="9">
    <source>
        <dbReference type="EMBL" id="WTP86156.1"/>
    </source>
</evidence>
<feature type="domain" description="Tyr recombinase" evidence="7">
    <location>
        <begin position="185"/>
        <end position="392"/>
    </location>
</feature>